<dbReference type="InterPro" id="IPR002898">
    <property type="entry name" value="MotA_ExbB_proton_chnl"/>
</dbReference>
<feature type="transmembrane region" description="Helical" evidence="8">
    <location>
        <begin position="7"/>
        <end position="24"/>
    </location>
</feature>
<keyword evidence="6" id="KW-0653">Protein transport</keyword>
<keyword evidence="11" id="KW-1185">Reference proteome</keyword>
<comment type="similarity">
    <text evidence="6">Belongs to the exbB/tolQ family.</text>
</comment>
<accession>A0A432VVT4</accession>
<evidence type="ECO:0000313" key="11">
    <source>
        <dbReference type="Proteomes" id="UP000288212"/>
    </source>
</evidence>
<comment type="subcellular location">
    <subcellularLocation>
        <location evidence="1">Cell membrane</location>
        <topology evidence="1">Multi-pass membrane protein</topology>
    </subcellularLocation>
    <subcellularLocation>
        <location evidence="6">Membrane</location>
        <topology evidence="6">Multi-pass membrane protein</topology>
    </subcellularLocation>
</comment>
<keyword evidence="6" id="KW-0813">Transport</keyword>
<organism evidence="10 11">
    <name type="scientific">Aliidiomarina haloalkalitolerans</name>
    <dbReference type="NCBI Taxonomy" id="859059"/>
    <lineage>
        <taxon>Bacteria</taxon>
        <taxon>Pseudomonadati</taxon>
        <taxon>Pseudomonadota</taxon>
        <taxon>Gammaproteobacteria</taxon>
        <taxon>Alteromonadales</taxon>
        <taxon>Idiomarinaceae</taxon>
        <taxon>Aliidiomarina</taxon>
    </lineage>
</organism>
<evidence type="ECO:0000256" key="8">
    <source>
        <dbReference type="SAM" id="Phobius"/>
    </source>
</evidence>
<dbReference type="GO" id="GO:0006935">
    <property type="term" value="P:chemotaxis"/>
    <property type="evidence" value="ECO:0007669"/>
    <property type="project" value="InterPro"/>
</dbReference>
<dbReference type="OrthoDB" id="9806929at2"/>
<dbReference type="Pfam" id="PF01618">
    <property type="entry name" value="MotA_ExbB"/>
    <property type="match status" value="1"/>
</dbReference>
<dbReference type="EMBL" id="PIPI01000002">
    <property type="protein sequence ID" value="RUO20696.1"/>
    <property type="molecule type" value="Genomic_DNA"/>
</dbReference>
<dbReference type="GO" id="GO:0015031">
    <property type="term" value="P:protein transport"/>
    <property type="evidence" value="ECO:0007669"/>
    <property type="project" value="UniProtKB-KW"/>
</dbReference>
<sequence length="290" mass="32019">MNLSTLLGMLSGIAIVFFAIFLTAQDAWAFVNLPGLAIVLGGTFAATLLAYPLREVVNVFKILWIVLRNEKLYAKDDQAELVTVARQLMQGNLVHAENQLEQVKNPFLRTGLELIINNTPIEDIAELLEWRILKMKIRERAEAQIYRTMAVFAPAFGMLGTLVGLVNMLQGMGDSSMAQIGADMAFALLTTLYGVALANLFFKPIAIKFERRTERRVQLMNMIREGVLLIAKGRSPAYIREYLTTFFAHVEDELKLNGVGANGNNGGINPNTAEKQSAPRNSPFQSGGGQ</sequence>
<name>A0A432VVT4_9GAMM</name>
<dbReference type="PANTHER" id="PTHR30433:SF2">
    <property type="entry name" value="MOTILITY PROTEIN A"/>
    <property type="match status" value="1"/>
</dbReference>
<keyword evidence="2" id="KW-1003">Cell membrane</keyword>
<feature type="transmembrane region" description="Helical" evidence="8">
    <location>
        <begin position="145"/>
        <end position="168"/>
    </location>
</feature>
<feature type="transmembrane region" description="Helical" evidence="8">
    <location>
        <begin position="180"/>
        <end position="202"/>
    </location>
</feature>
<feature type="domain" description="MotA/TolQ/ExbB proton channel" evidence="9">
    <location>
        <begin position="101"/>
        <end position="221"/>
    </location>
</feature>
<evidence type="ECO:0000256" key="6">
    <source>
        <dbReference type="RuleBase" id="RU004057"/>
    </source>
</evidence>
<dbReference type="RefSeq" id="WP_126791852.1">
    <property type="nucleotide sequence ID" value="NZ_PIPI01000002.1"/>
</dbReference>
<evidence type="ECO:0000256" key="1">
    <source>
        <dbReference type="ARBA" id="ARBA00004651"/>
    </source>
</evidence>
<evidence type="ECO:0000256" key="2">
    <source>
        <dbReference type="ARBA" id="ARBA00022475"/>
    </source>
</evidence>
<feature type="transmembrane region" description="Helical" evidence="8">
    <location>
        <begin position="30"/>
        <end position="51"/>
    </location>
</feature>
<dbReference type="GO" id="GO:0005886">
    <property type="term" value="C:plasma membrane"/>
    <property type="evidence" value="ECO:0007669"/>
    <property type="project" value="UniProtKB-SubCell"/>
</dbReference>
<evidence type="ECO:0000256" key="3">
    <source>
        <dbReference type="ARBA" id="ARBA00022692"/>
    </source>
</evidence>
<evidence type="ECO:0000313" key="10">
    <source>
        <dbReference type="EMBL" id="RUO20696.1"/>
    </source>
</evidence>
<dbReference type="PANTHER" id="PTHR30433">
    <property type="entry name" value="CHEMOTAXIS PROTEIN MOTA"/>
    <property type="match status" value="1"/>
</dbReference>
<feature type="compositionally biased region" description="Polar residues" evidence="7">
    <location>
        <begin position="272"/>
        <end position="290"/>
    </location>
</feature>
<dbReference type="Proteomes" id="UP000288212">
    <property type="component" value="Unassembled WGS sequence"/>
</dbReference>
<proteinExistence type="inferred from homology"/>
<keyword evidence="4 8" id="KW-1133">Transmembrane helix</keyword>
<dbReference type="InterPro" id="IPR047055">
    <property type="entry name" value="MotA-like"/>
</dbReference>
<keyword evidence="5 8" id="KW-0472">Membrane</keyword>
<evidence type="ECO:0000256" key="4">
    <source>
        <dbReference type="ARBA" id="ARBA00022989"/>
    </source>
</evidence>
<reference evidence="10 11" key="1">
    <citation type="journal article" date="2011" name="Front. Microbiol.">
        <title>Genomic signatures of strain selection and enhancement in Bacillus atrophaeus var. globigii, a historical biowarfare simulant.</title>
        <authorList>
            <person name="Gibbons H.S."/>
            <person name="Broomall S.M."/>
            <person name="McNew L.A."/>
            <person name="Daligault H."/>
            <person name="Chapman C."/>
            <person name="Bruce D."/>
            <person name="Karavis M."/>
            <person name="Krepps M."/>
            <person name="McGregor P.A."/>
            <person name="Hong C."/>
            <person name="Park K.H."/>
            <person name="Akmal A."/>
            <person name="Feldman A."/>
            <person name="Lin J.S."/>
            <person name="Chang W.E."/>
            <person name="Higgs B.W."/>
            <person name="Demirev P."/>
            <person name="Lindquist J."/>
            <person name="Liem A."/>
            <person name="Fochler E."/>
            <person name="Read T.D."/>
            <person name="Tapia R."/>
            <person name="Johnson S."/>
            <person name="Bishop-Lilly K.A."/>
            <person name="Detter C."/>
            <person name="Han C."/>
            <person name="Sozhamannan S."/>
            <person name="Rosenzweig C.N."/>
            <person name="Skowronski E.W."/>
        </authorList>
    </citation>
    <scope>NUCLEOTIDE SEQUENCE [LARGE SCALE GENOMIC DNA]</scope>
    <source>
        <strain evidence="10 11">AK5</strain>
    </source>
</reference>
<comment type="caution">
    <text evidence="10">The sequence shown here is derived from an EMBL/GenBank/DDBJ whole genome shotgun (WGS) entry which is preliminary data.</text>
</comment>
<evidence type="ECO:0000256" key="5">
    <source>
        <dbReference type="ARBA" id="ARBA00023136"/>
    </source>
</evidence>
<feature type="region of interest" description="Disordered" evidence="7">
    <location>
        <begin position="261"/>
        <end position="290"/>
    </location>
</feature>
<protein>
    <submittedName>
        <fullName evidence="10">Chemotaxis protein MotA</fullName>
    </submittedName>
</protein>
<evidence type="ECO:0000256" key="7">
    <source>
        <dbReference type="SAM" id="MobiDB-lite"/>
    </source>
</evidence>
<dbReference type="AlphaFoldDB" id="A0A432VVT4"/>
<keyword evidence="3 8" id="KW-0812">Transmembrane</keyword>
<dbReference type="GO" id="GO:0071978">
    <property type="term" value="P:bacterial-type flagellum-dependent swarming motility"/>
    <property type="evidence" value="ECO:0007669"/>
    <property type="project" value="InterPro"/>
</dbReference>
<gene>
    <name evidence="10" type="ORF">CWE06_05150</name>
</gene>
<evidence type="ECO:0000259" key="9">
    <source>
        <dbReference type="Pfam" id="PF01618"/>
    </source>
</evidence>